<evidence type="ECO:0000313" key="7">
    <source>
        <dbReference type="EMBL" id="EMA70337.1"/>
    </source>
</evidence>
<dbReference type="PROSITE" id="PS00092">
    <property type="entry name" value="N6_MTASE"/>
    <property type="match status" value="1"/>
</dbReference>
<dbReference type="Pfam" id="PF22837">
    <property type="entry name" value="M_Eco57I_C"/>
    <property type="match status" value="1"/>
</dbReference>
<dbReference type="STRING" id="1230455.C462_10837"/>
<gene>
    <name evidence="7" type="ORF">C462_10837</name>
</gene>
<protein>
    <submittedName>
        <fullName evidence="7">Type i restriction-modification system methyltransferase subunit</fullName>
    </submittedName>
</protein>
<dbReference type="InterPro" id="IPR029063">
    <property type="entry name" value="SAM-dependent_MTases_sf"/>
</dbReference>
<proteinExistence type="predicted"/>
<dbReference type="PRINTS" id="PR00507">
    <property type="entry name" value="N12N6MTFRASE"/>
</dbReference>
<dbReference type="GO" id="GO:0009007">
    <property type="term" value="F:site-specific DNA-methyltransferase (adenine-specific) activity"/>
    <property type="evidence" value="ECO:0007669"/>
    <property type="project" value="UniProtKB-EC"/>
</dbReference>
<dbReference type="PANTHER" id="PTHR33841">
    <property type="entry name" value="DNA METHYLTRANSFERASE YEEA-RELATED"/>
    <property type="match status" value="1"/>
</dbReference>
<dbReference type="AlphaFoldDB" id="M0PJX5"/>
<evidence type="ECO:0000259" key="5">
    <source>
        <dbReference type="Pfam" id="PF02384"/>
    </source>
</evidence>
<dbReference type="Gene3D" id="3.40.50.150">
    <property type="entry name" value="Vaccinia Virus protein VP39"/>
    <property type="match status" value="1"/>
</dbReference>
<sequence length="673" mass="76183">MGVTEWVASRGVPSDISTTTYSYRMAVFRRFLRATLYALHTPEHSTLSQLVPGTNWEKPFSQARQETDATGFKRSVADQLMKELPEPVDQLLLSLRQPVTYHDDPAMLFSSVYETLAPQAARRDLGQFATPKFVSSLMASWAVQDGTDQILDPGIGSGALAAQALDRKLKLGSTVSLNDITGIDIDEVAIAMAAVTLKIIDGAGGSNLQHGDFIEYSPRTFTRSDVEIDQYDGVIANPPYSRHQALDTKLKDNLKQVVSQESGHEFSQRTPLYGYFLAHATQFINVGGRIAVIVPSKFLDTKFGRDLKQYLINEFLIHGIIQFDDGIDVFEGVRTRPCILFLEKGAANENHKTRFARLSSWSGEVDAETLLEDSIDELSDVTESTIIKQSLLSPTERWSYYLNETDVRDLPELTNFEEIATVRRGIATGDNSYFCLTQEEVEEYGIPKEYREKIIRSMHGNNYVNLTENNWEDWRDDNQAVWLLYCYDESSEIIKKNEITDTATLSYLKMGESSETMDRYLVSNRDPWYRVESQEPAPILGKYMNRTGFLFARNDADLRTLNNVHAITLDINQDGTDPEVRDALLAYLNSTVMERILTLHSHDYNGLQKLEISQLNSAPVIDSRRLDEKKRSKLARLFNDLCVARQRGDDGSEIIRTIDEELEPVLALKDEEK</sequence>
<evidence type="ECO:0000256" key="4">
    <source>
        <dbReference type="ARBA" id="ARBA00022747"/>
    </source>
</evidence>
<dbReference type="SUPFAM" id="SSF53335">
    <property type="entry name" value="S-adenosyl-L-methionine-dependent methyltransferases"/>
    <property type="match status" value="1"/>
</dbReference>
<reference evidence="7 8" key="1">
    <citation type="journal article" date="2014" name="PLoS Genet.">
        <title>Phylogenetically driven sequencing of extremely halophilic archaea reveals strategies for static and dynamic osmo-response.</title>
        <authorList>
            <person name="Becker E.A."/>
            <person name="Seitzer P.M."/>
            <person name="Tritt A."/>
            <person name="Larsen D."/>
            <person name="Krusor M."/>
            <person name="Yao A.I."/>
            <person name="Wu D."/>
            <person name="Madern D."/>
            <person name="Eisen J.A."/>
            <person name="Darling A.E."/>
            <person name="Facciotti M.T."/>
        </authorList>
    </citation>
    <scope>NUCLEOTIDE SEQUENCE [LARGE SCALE GENOMIC DNA]</scope>
    <source>
        <strain evidence="7 8">JCM 13916</strain>
    </source>
</reference>
<dbReference type="InterPro" id="IPR050953">
    <property type="entry name" value="N4_N6_ade-DNA_methylase"/>
</dbReference>
<dbReference type="GO" id="GO:0009307">
    <property type="term" value="P:DNA restriction-modification system"/>
    <property type="evidence" value="ECO:0007669"/>
    <property type="project" value="UniProtKB-KW"/>
</dbReference>
<evidence type="ECO:0000256" key="2">
    <source>
        <dbReference type="ARBA" id="ARBA00022679"/>
    </source>
</evidence>
<dbReference type="InterPro" id="IPR002052">
    <property type="entry name" value="DNA_methylase_N6_adenine_CS"/>
</dbReference>
<evidence type="ECO:0000259" key="6">
    <source>
        <dbReference type="Pfam" id="PF22837"/>
    </source>
</evidence>
<keyword evidence="1 7" id="KW-0489">Methyltransferase</keyword>
<dbReference type="InterPro" id="IPR054520">
    <property type="entry name" value="M_Eco57I_C"/>
</dbReference>
<evidence type="ECO:0000256" key="1">
    <source>
        <dbReference type="ARBA" id="ARBA00022603"/>
    </source>
</evidence>
<organism evidence="7 8">
    <name type="scientific">Halorubrum distributum JCM 13916</name>
    <dbReference type="NCBI Taxonomy" id="1230455"/>
    <lineage>
        <taxon>Archaea</taxon>
        <taxon>Methanobacteriati</taxon>
        <taxon>Methanobacteriota</taxon>
        <taxon>Stenosarchaea group</taxon>
        <taxon>Halobacteria</taxon>
        <taxon>Halobacteriales</taxon>
        <taxon>Haloferacaceae</taxon>
        <taxon>Halorubrum</taxon>
        <taxon>Halorubrum distributum group</taxon>
    </lineage>
</organism>
<comment type="caution">
    <text evidence="7">The sequence shown here is derived from an EMBL/GenBank/DDBJ whole genome shotgun (WGS) entry which is preliminary data.</text>
</comment>
<dbReference type="Pfam" id="PF02384">
    <property type="entry name" value="N6_Mtase"/>
    <property type="match status" value="1"/>
</dbReference>
<name>M0PJX5_9EURY</name>
<accession>M0PJX5</accession>
<dbReference type="CDD" id="cd02440">
    <property type="entry name" value="AdoMet_MTases"/>
    <property type="match status" value="1"/>
</dbReference>
<dbReference type="PATRIC" id="fig|1230455.3.peg.2077"/>
<dbReference type="EMBL" id="AOJJ01000071">
    <property type="protein sequence ID" value="EMA70337.1"/>
    <property type="molecule type" value="Genomic_DNA"/>
</dbReference>
<evidence type="ECO:0000256" key="3">
    <source>
        <dbReference type="ARBA" id="ARBA00022691"/>
    </source>
</evidence>
<feature type="domain" description="Type II methyltransferase M.Eco57I C-terminal" evidence="6">
    <location>
        <begin position="406"/>
        <end position="592"/>
    </location>
</feature>
<dbReference type="PANTHER" id="PTHR33841:SF5">
    <property type="entry name" value="DNA METHYLASE (MODIFICATION METHYLASE) (METHYLTRANSFERASE)-RELATED"/>
    <property type="match status" value="1"/>
</dbReference>
<keyword evidence="3" id="KW-0949">S-adenosyl-L-methionine</keyword>
<keyword evidence="4" id="KW-0680">Restriction system</keyword>
<dbReference type="GO" id="GO:0032259">
    <property type="term" value="P:methylation"/>
    <property type="evidence" value="ECO:0007669"/>
    <property type="project" value="UniProtKB-KW"/>
</dbReference>
<dbReference type="InterPro" id="IPR003356">
    <property type="entry name" value="DNA_methylase_A-5"/>
</dbReference>
<dbReference type="GO" id="GO:0003677">
    <property type="term" value="F:DNA binding"/>
    <property type="evidence" value="ECO:0007669"/>
    <property type="project" value="InterPro"/>
</dbReference>
<dbReference type="Proteomes" id="UP000011528">
    <property type="component" value="Unassembled WGS sequence"/>
</dbReference>
<feature type="domain" description="DNA methylase adenine-specific" evidence="5">
    <location>
        <begin position="108"/>
        <end position="384"/>
    </location>
</feature>
<keyword evidence="2 7" id="KW-0808">Transferase</keyword>
<evidence type="ECO:0000313" key="8">
    <source>
        <dbReference type="Proteomes" id="UP000011528"/>
    </source>
</evidence>
<dbReference type="GO" id="GO:0008170">
    <property type="term" value="F:N-methyltransferase activity"/>
    <property type="evidence" value="ECO:0007669"/>
    <property type="project" value="InterPro"/>
</dbReference>